<evidence type="ECO:0000313" key="12">
    <source>
        <dbReference type="Proteomes" id="UP000319818"/>
    </source>
</evidence>
<dbReference type="PROSITE" id="PS50109">
    <property type="entry name" value="HIS_KIN"/>
    <property type="match status" value="1"/>
</dbReference>
<name>A0A543FT59_9PSEU</name>
<dbReference type="Proteomes" id="UP000319818">
    <property type="component" value="Unassembled WGS sequence"/>
</dbReference>
<dbReference type="GO" id="GO:0046983">
    <property type="term" value="F:protein dimerization activity"/>
    <property type="evidence" value="ECO:0007669"/>
    <property type="project" value="InterPro"/>
</dbReference>
<accession>A0A543FT59</accession>
<dbReference type="EMBL" id="VFPH01000002">
    <property type="protein sequence ID" value="TQM37002.1"/>
    <property type="molecule type" value="Genomic_DNA"/>
</dbReference>
<dbReference type="Gene3D" id="3.30.565.10">
    <property type="entry name" value="Histidine kinase-like ATPase, C-terminal domain"/>
    <property type="match status" value="1"/>
</dbReference>
<keyword evidence="9" id="KW-0812">Transmembrane</keyword>
<comment type="caution">
    <text evidence="11">The sequence shown here is derived from an EMBL/GenBank/DDBJ whole genome shotgun (WGS) entry which is preliminary data.</text>
</comment>
<evidence type="ECO:0000256" key="6">
    <source>
        <dbReference type="ARBA" id="ARBA00022777"/>
    </source>
</evidence>
<evidence type="ECO:0000313" key="11">
    <source>
        <dbReference type="EMBL" id="TQM37002.1"/>
    </source>
</evidence>
<evidence type="ECO:0000259" key="10">
    <source>
        <dbReference type="PROSITE" id="PS50109"/>
    </source>
</evidence>
<feature type="transmembrane region" description="Helical" evidence="9">
    <location>
        <begin position="58"/>
        <end position="75"/>
    </location>
</feature>
<feature type="transmembrane region" description="Helical" evidence="9">
    <location>
        <begin position="95"/>
        <end position="113"/>
    </location>
</feature>
<gene>
    <name evidence="11" type="ORF">FB388_4199</name>
</gene>
<feature type="transmembrane region" description="Helical" evidence="9">
    <location>
        <begin position="145"/>
        <end position="166"/>
    </location>
</feature>
<dbReference type="Gene3D" id="1.20.5.1930">
    <property type="match status" value="1"/>
</dbReference>
<evidence type="ECO:0000256" key="1">
    <source>
        <dbReference type="ARBA" id="ARBA00000085"/>
    </source>
</evidence>
<keyword evidence="7" id="KW-0067">ATP-binding</keyword>
<evidence type="ECO:0000256" key="7">
    <source>
        <dbReference type="ARBA" id="ARBA00022840"/>
    </source>
</evidence>
<keyword evidence="6 11" id="KW-0418">Kinase</keyword>
<dbReference type="SUPFAM" id="SSF55874">
    <property type="entry name" value="ATPase domain of HSP90 chaperone/DNA topoisomerase II/histidine kinase"/>
    <property type="match status" value="1"/>
</dbReference>
<reference evidence="11 12" key="1">
    <citation type="submission" date="2019-06" db="EMBL/GenBank/DDBJ databases">
        <title>Sequencing the genomes of 1000 actinobacteria strains.</title>
        <authorList>
            <person name="Klenk H.-P."/>
        </authorList>
    </citation>
    <scope>NUCLEOTIDE SEQUENCE [LARGE SCALE GENOMIC DNA]</scope>
    <source>
        <strain evidence="11 12">DSM 45511</strain>
    </source>
</reference>
<dbReference type="InterPro" id="IPR003594">
    <property type="entry name" value="HATPase_dom"/>
</dbReference>
<proteinExistence type="predicted"/>
<dbReference type="GO" id="GO:0000155">
    <property type="term" value="F:phosphorelay sensor kinase activity"/>
    <property type="evidence" value="ECO:0007669"/>
    <property type="project" value="InterPro"/>
</dbReference>
<feature type="transmembrane region" description="Helical" evidence="9">
    <location>
        <begin position="33"/>
        <end position="51"/>
    </location>
</feature>
<dbReference type="PANTHER" id="PTHR24421:SF10">
    <property type="entry name" value="NITRATE_NITRITE SENSOR PROTEIN NARQ"/>
    <property type="match status" value="1"/>
</dbReference>
<dbReference type="CDD" id="cd16917">
    <property type="entry name" value="HATPase_UhpB-NarQ-NarX-like"/>
    <property type="match status" value="1"/>
</dbReference>
<keyword evidence="9" id="KW-0472">Membrane</keyword>
<keyword evidence="12" id="KW-1185">Reference proteome</keyword>
<evidence type="ECO:0000256" key="4">
    <source>
        <dbReference type="ARBA" id="ARBA00022679"/>
    </source>
</evidence>
<dbReference type="GO" id="GO:0016020">
    <property type="term" value="C:membrane"/>
    <property type="evidence" value="ECO:0007669"/>
    <property type="project" value="InterPro"/>
</dbReference>
<evidence type="ECO:0000256" key="8">
    <source>
        <dbReference type="ARBA" id="ARBA00023012"/>
    </source>
</evidence>
<keyword evidence="5" id="KW-0547">Nucleotide-binding</keyword>
<dbReference type="SMART" id="SM00387">
    <property type="entry name" value="HATPase_c"/>
    <property type="match status" value="1"/>
</dbReference>
<dbReference type="AlphaFoldDB" id="A0A543FT59"/>
<dbReference type="InterPro" id="IPR011712">
    <property type="entry name" value="Sig_transdc_His_kin_sub3_dim/P"/>
</dbReference>
<sequence length="404" mass="41604">MPSQSRVSATALVTHSALTCVIVQAGRPTRSDALLALAVFCLMAAAVVTDAGPAGRAVVAYAFAAGFGALILASRRCPVGALAATAAGLVVYYSFDLPPVGLAAPVAAALYAAAYHGRPFTAAGIGAALLLVSVSFRLIEGDDVSYVLGIALGSDAVLMVAVIALGDATRSRRALRAQMASQAAAAADERRREAARQVDIERIRIARELHDTLGHTMSVITLQSAVAEEALDAGSAADARRAVTTIGDAARSAMSELRATLGTWLGRPGTREPPPGLDRLGALTDNVTRSGLPVDLKITGDVKGVPTVVGTTAYRVVQEALTNALRHAEASQVTVLVRAAATELNLEVRDDGRGAPNGRLIEPGHGLRGMTERVTLLGGTVHAGNVDGGGFRVQAHLPLKRAAR</sequence>
<keyword evidence="4" id="KW-0808">Transferase</keyword>
<feature type="transmembrane region" description="Helical" evidence="9">
    <location>
        <begin position="120"/>
        <end position="139"/>
    </location>
</feature>
<dbReference type="Pfam" id="PF02518">
    <property type="entry name" value="HATPase_c"/>
    <property type="match status" value="1"/>
</dbReference>
<comment type="catalytic activity">
    <reaction evidence="1">
        <text>ATP + protein L-histidine = ADP + protein N-phospho-L-histidine.</text>
        <dbReference type="EC" id="2.7.13.3"/>
    </reaction>
</comment>
<dbReference type="InterPro" id="IPR050482">
    <property type="entry name" value="Sensor_HK_TwoCompSys"/>
</dbReference>
<dbReference type="PANTHER" id="PTHR24421">
    <property type="entry name" value="NITRATE/NITRITE SENSOR PROTEIN NARX-RELATED"/>
    <property type="match status" value="1"/>
</dbReference>
<evidence type="ECO:0000256" key="5">
    <source>
        <dbReference type="ARBA" id="ARBA00022741"/>
    </source>
</evidence>
<feature type="domain" description="Histidine kinase" evidence="10">
    <location>
        <begin position="315"/>
        <end position="401"/>
    </location>
</feature>
<dbReference type="InterPro" id="IPR005467">
    <property type="entry name" value="His_kinase_dom"/>
</dbReference>
<dbReference type="Pfam" id="PF07730">
    <property type="entry name" value="HisKA_3"/>
    <property type="match status" value="1"/>
</dbReference>
<dbReference type="EC" id="2.7.13.3" evidence="2"/>
<dbReference type="GO" id="GO:0005524">
    <property type="term" value="F:ATP binding"/>
    <property type="evidence" value="ECO:0007669"/>
    <property type="project" value="UniProtKB-KW"/>
</dbReference>
<evidence type="ECO:0000256" key="3">
    <source>
        <dbReference type="ARBA" id="ARBA00022553"/>
    </source>
</evidence>
<evidence type="ECO:0000256" key="9">
    <source>
        <dbReference type="SAM" id="Phobius"/>
    </source>
</evidence>
<keyword evidence="3" id="KW-0597">Phosphoprotein</keyword>
<organism evidence="11 12">
    <name type="scientific">Pseudonocardia cypriaca</name>
    <dbReference type="NCBI Taxonomy" id="882449"/>
    <lineage>
        <taxon>Bacteria</taxon>
        <taxon>Bacillati</taxon>
        <taxon>Actinomycetota</taxon>
        <taxon>Actinomycetes</taxon>
        <taxon>Pseudonocardiales</taxon>
        <taxon>Pseudonocardiaceae</taxon>
        <taxon>Pseudonocardia</taxon>
    </lineage>
</organism>
<protein>
    <recommendedName>
        <fullName evidence="2">histidine kinase</fullName>
        <ecNumber evidence="2">2.7.13.3</ecNumber>
    </recommendedName>
</protein>
<keyword evidence="8" id="KW-0902">Two-component regulatory system</keyword>
<dbReference type="InterPro" id="IPR036890">
    <property type="entry name" value="HATPase_C_sf"/>
</dbReference>
<keyword evidence="9" id="KW-1133">Transmembrane helix</keyword>
<evidence type="ECO:0000256" key="2">
    <source>
        <dbReference type="ARBA" id="ARBA00012438"/>
    </source>
</evidence>